<dbReference type="AlphaFoldDB" id="A0A5S6QF17"/>
<evidence type="ECO:0000313" key="2">
    <source>
        <dbReference type="Proteomes" id="UP000046395"/>
    </source>
</evidence>
<sequence>MSEKKEDEKSNPNQKRIVILPVEKAVIHQPEISPEMVKRLKSSADYAQWAGRTKYVPSPKPPGAQDDSDEDFEYPQQPKPTTPDQKNDGTNKMENSSHKQN</sequence>
<feature type="region of interest" description="Disordered" evidence="1">
    <location>
        <begin position="51"/>
        <end position="101"/>
    </location>
</feature>
<organism evidence="2 3">
    <name type="scientific">Trichuris muris</name>
    <name type="common">Mouse whipworm</name>
    <dbReference type="NCBI Taxonomy" id="70415"/>
    <lineage>
        <taxon>Eukaryota</taxon>
        <taxon>Metazoa</taxon>
        <taxon>Ecdysozoa</taxon>
        <taxon>Nematoda</taxon>
        <taxon>Enoplea</taxon>
        <taxon>Dorylaimia</taxon>
        <taxon>Trichinellida</taxon>
        <taxon>Trichuridae</taxon>
        <taxon>Trichuris</taxon>
    </lineage>
</organism>
<feature type="compositionally biased region" description="Basic and acidic residues" evidence="1">
    <location>
        <begin position="85"/>
        <end position="101"/>
    </location>
</feature>
<proteinExistence type="predicted"/>
<accession>A0A5S6QF17</accession>
<evidence type="ECO:0000313" key="3">
    <source>
        <dbReference type="WBParaSite" id="TMUE_1000005813.1"/>
    </source>
</evidence>
<dbReference type="WBParaSite" id="TMUE_1000005813.1">
    <property type="protein sequence ID" value="TMUE_1000005813.1"/>
    <property type="gene ID" value="WBGene00292009"/>
</dbReference>
<reference evidence="3" key="1">
    <citation type="submission" date="2019-12" db="UniProtKB">
        <authorList>
            <consortium name="WormBaseParasite"/>
        </authorList>
    </citation>
    <scope>IDENTIFICATION</scope>
</reference>
<protein>
    <submittedName>
        <fullName evidence="3">Uncharacterized protein</fullName>
    </submittedName>
</protein>
<evidence type="ECO:0000256" key="1">
    <source>
        <dbReference type="SAM" id="MobiDB-lite"/>
    </source>
</evidence>
<dbReference type="Proteomes" id="UP000046395">
    <property type="component" value="Unassembled WGS sequence"/>
</dbReference>
<keyword evidence="2" id="KW-1185">Reference proteome</keyword>
<name>A0A5S6QF17_TRIMR</name>